<dbReference type="EMBL" id="QWET01000001">
    <property type="protein sequence ID" value="RIH67275.1"/>
    <property type="molecule type" value="Genomic_DNA"/>
</dbReference>
<gene>
    <name evidence="2" type="ORF">D1164_02310</name>
</gene>
<dbReference type="OrthoDB" id="582675at2"/>
<keyword evidence="1" id="KW-0472">Membrane</keyword>
<feature type="transmembrane region" description="Helical" evidence="1">
    <location>
        <begin position="194"/>
        <end position="215"/>
    </location>
</feature>
<evidence type="ECO:0000256" key="1">
    <source>
        <dbReference type="SAM" id="Phobius"/>
    </source>
</evidence>
<proteinExistence type="predicted"/>
<organism evidence="2 3">
    <name type="scientific">Mariniphaga sediminis</name>
    <dbReference type="NCBI Taxonomy" id="1628158"/>
    <lineage>
        <taxon>Bacteria</taxon>
        <taxon>Pseudomonadati</taxon>
        <taxon>Bacteroidota</taxon>
        <taxon>Bacteroidia</taxon>
        <taxon>Marinilabiliales</taxon>
        <taxon>Prolixibacteraceae</taxon>
        <taxon>Mariniphaga</taxon>
    </lineage>
</organism>
<comment type="caution">
    <text evidence="2">The sequence shown here is derived from an EMBL/GenBank/DDBJ whole genome shotgun (WGS) entry which is preliminary data.</text>
</comment>
<name>A0A399D5V9_9BACT</name>
<keyword evidence="1" id="KW-0812">Transmembrane</keyword>
<reference evidence="2 3" key="1">
    <citation type="journal article" date="2015" name="Int. J. Syst. Evol. Microbiol.">
        <title>Mariniphaga sediminis sp. nov., isolated from coastal sediment.</title>
        <authorList>
            <person name="Wang F.Q."/>
            <person name="Shen Q.Y."/>
            <person name="Chen G.J."/>
            <person name="Du Z.J."/>
        </authorList>
    </citation>
    <scope>NUCLEOTIDE SEQUENCE [LARGE SCALE GENOMIC DNA]</scope>
    <source>
        <strain evidence="2 3">SY21</strain>
    </source>
</reference>
<keyword evidence="3" id="KW-1185">Reference proteome</keyword>
<feature type="transmembrane region" description="Helical" evidence="1">
    <location>
        <begin position="52"/>
        <end position="71"/>
    </location>
</feature>
<keyword evidence="1" id="KW-1133">Transmembrane helix</keyword>
<evidence type="ECO:0008006" key="4">
    <source>
        <dbReference type="Google" id="ProtNLM"/>
    </source>
</evidence>
<feature type="transmembrane region" description="Helical" evidence="1">
    <location>
        <begin position="15"/>
        <end position="32"/>
    </location>
</feature>
<dbReference type="AlphaFoldDB" id="A0A399D5V9"/>
<evidence type="ECO:0000313" key="2">
    <source>
        <dbReference type="EMBL" id="RIH67275.1"/>
    </source>
</evidence>
<dbReference type="Proteomes" id="UP000266441">
    <property type="component" value="Unassembled WGS sequence"/>
</dbReference>
<sequence length="216" mass="25046">MEKILFKEEQRFNQWRLWLILGSALLAIVIPLANELSGQSWDFSSKDFSHLILYGSVTVLFIISALIIVILSRLKTKITYKGIFITFPPLKRKSYKITIQEIERFEIRKYRAKREYGGYGFRSRRRSGQAYTISGNTGLQLYLKNGKKLLIGTQKKQAMEFAMHKIMGENKKYLIGKRNSQQQEGWLGKKTKKILIILAIEIVIAILIFGIIQILK</sequence>
<evidence type="ECO:0000313" key="3">
    <source>
        <dbReference type="Proteomes" id="UP000266441"/>
    </source>
</evidence>
<protein>
    <recommendedName>
        <fullName evidence="4">Bacterial Pleckstrin homology domain-containing protein</fullName>
    </recommendedName>
</protein>
<accession>A0A399D5V9</accession>
<dbReference type="RefSeq" id="WP_119348300.1">
    <property type="nucleotide sequence ID" value="NZ_QWET01000001.1"/>
</dbReference>